<dbReference type="SUPFAM" id="SSF103473">
    <property type="entry name" value="MFS general substrate transporter"/>
    <property type="match status" value="1"/>
</dbReference>
<dbReference type="KEGG" id="kdj:28972197"/>
<dbReference type="Proteomes" id="UP000078595">
    <property type="component" value="Chromosome 8"/>
</dbReference>
<feature type="transmembrane region" description="Helical" evidence="6">
    <location>
        <begin position="584"/>
        <end position="607"/>
    </location>
</feature>
<name>A0A1A5ZTM1_9TREE</name>
<proteinExistence type="predicted"/>
<reference evidence="8" key="2">
    <citation type="submission" date="2013-07" db="EMBL/GenBank/DDBJ databases">
        <authorList>
            <consortium name="The Broad Institute Genome Sequencing Platform"/>
            <person name="Cuomo C."/>
            <person name="Litvintseva A."/>
            <person name="Chen Y."/>
            <person name="Heitman J."/>
            <person name="Sun S."/>
            <person name="Springer D."/>
            <person name="Dromer F."/>
            <person name="Young S.K."/>
            <person name="Zeng Q."/>
            <person name="Gargeya S."/>
            <person name="Fitzgerald M."/>
            <person name="Abouelleil A."/>
            <person name="Alvarado L."/>
            <person name="Berlin A.M."/>
            <person name="Chapman S.B."/>
            <person name="Dewar J."/>
            <person name="Goldberg J."/>
            <person name="Griggs A."/>
            <person name="Gujja S."/>
            <person name="Hansen M."/>
            <person name="Howarth C."/>
            <person name="Imamovic A."/>
            <person name="Larimer J."/>
            <person name="McCowan C."/>
            <person name="Murphy C."/>
            <person name="Pearson M."/>
            <person name="Priest M."/>
            <person name="Roberts A."/>
            <person name="Saif S."/>
            <person name="Shea T."/>
            <person name="Sykes S."/>
            <person name="Wortman J."/>
            <person name="Nusbaum C."/>
            <person name="Birren B."/>
        </authorList>
    </citation>
    <scope>NUCLEOTIDE SEQUENCE</scope>
    <source>
        <strain evidence="8">CBS 10117</strain>
    </source>
</reference>
<gene>
    <name evidence="7" type="ORF">I303_08498</name>
    <name evidence="8" type="ORF">I303_106861</name>
</gene>
<feature type="transmembrane region" description="Helical" evidence="6">
    <location>
        <begin position="220"/>
        <end position="238"/>
    </location>
</feature>
<dbReference type="EMBL" id="KI894038">
    <property type="protein sequence ID" value="OBR81115.1"/>
    <property type="molecule type" value="Genomic_DNA"/>
</dbReference>
<dbReference type="PANTHER" id="PTHR23502">
    <property type="entry name" value="MAJOR FACILITATOR SUPERFAMILY"/>
    <property type="match status" value="1"/>
</dbReference>
<dbReference type="GO" id="GO:0022857">
    <property type="term" value="F:transmembrane transporter activity"/>
    <property type="evidence" value="ECO:0007669"/>
    <property type="project" value="InterPro"/>
</dbReference>
<sequence length="625" mass="69293">MIESKEYADPEKGDNHSSSTAAESVTEKERTQAPESPLRPPYRSKYLHPVESPSISISDSERHDTFDPTLPTPTTTASRPRAYSRTQTKSPHVGSNSQAYQAGGDLSRIASGLSRMSSRQANQLESDLRRHISIHGKRRHSEGIMEDRAVVDLGNGEEEVMIVDWIPDDPDNPFNWPTPRKYAILLTCVFITFTGAASLVSVGILSTWGPEYFDVSREVFLLQLTLPMLAIAFTPMVLAPLSELIGRNMIYQVTSIINLLLFIPQCLSKNHNGVLAARFFQGMAMSVGNSMVGGTVADCFYPRQRGIAMGVFSVMIFCAQGSGIPAIGWIGQNLGMRWSYIIQTVAAALNVILNAIFLRETRADVLLSRRAKKLTKKTGKKHLCAADLQKSSFFTMMRISLIRPFQYLITEPIVTALSAWIGFAWSCVFIFGSSVILVFEAYGFNPAQAASFEVTLAIAAFIGFACQFHQDHLYRKAALRNNGKAPPEARLYWAAYGGLMFPLFCFVYAWTARAGVVHWAVPAVCLVGCYTGIFMMYTGVFTYLADAYEIYSSSAQASQSFVRNLFSGLFPLFSRQMYRGMGYQYASTLVAAIALVLAAAPFLLIMYGKQLRKRSKVCSTLYKED</sequence>
<evidence type="ECO:0000256" key="3">
    <source>
        <dbReference type="ARBA" id="ARBA00022989"/>
    </source>
</evidence>
<feature type="compositionally biased region" description="Polar residues" evidence="5">
    <location>
        <begin position="84"/>
        <end position="100"/>
    </location>
</feature>
<dbReference type="STRING" id="1296121.A0A1A5ZTM1"/>
<keyword evidence="2 6" id="KW-0812">Transmembrane</keyword>
<keyword evidence="4 6" id="KW-0472">Membrane</keyword>
<evidence type="ECO:0008006" key="10">
    <source>
        <dbReference type="Google" id="ProtNLM"/>
    </source>
</evidence>
<evidence type="ECO:0000256" key="1">
    <source>
        <dbReference type="ARBA" id="ARBA00004141"/>
    </source>
</evidence>
<evidence type="ECO:0000313" key="8">
    <source>
        <dbReference type="EMBL" id="WWC64252.1"/>
    </source>
</evidence>
<feature type="transmembrane region" description="Helical" evidence="6">
    <location>
        <begin position="182"/>
        <end position="208"/>
    </location>
</feature>
<evidence type="ECO:0000256" key="4">
    <source>
        <dbReference type="ARBA" id="ARBA00023136"/>
    </source>
</evidence>
<protein>
    <recommendedName>
        <fullName evidence="10">Major facilitator superfamily (MFS) profile domain-containing protein</fullName>
    </recommendedName>
</protein>
<dbReference type="OrthoDB" id="5376138at2759"/>
<dbReference type="EMBL" id="CP144537">
    <property type="protein sequence ID" value="WWC64252.1"/>
    <property type="molecule type" value="Genomic_DNA"/>
</dbReference>
<dbReference type="InterPro" id="IPR036259">
    <property type="entry name" value="MFS_trans_sf"/>
</dbReference>
<feature type="transmembrane region" description="Helical" evidence="6">
    <location>
        <begin position="337"/>
        <end position="358"/>
    </location>
</feature>
<reference evidence="7" key="1">
    <citation type="submission" date="2013-07" db="EMBL/GenBank/DDBJ databases">
        <title>The Genome Sequence of Cryptococcus dejecticola CBS10117.</title>
        <authorList>
            <consortium name="The Broad Institute Genome Sequencing Platform"/>
            <person name="Cuomo C."/>
            <person name="Litvintseva A."/>
            <person name="Chen Y."/>
            <person name="Heitman J."/>
            <person name="Sun S."/>
            <person name="Springer D."/>
            <person name="Dromer F."/>
            <person name="Young S.K."/>
            <person name="Zeng Q."/>
            <person name="Gargeya S."/>
            <person name="Fitzgerald M."/>
            <person name="Abouelleil A."/>
            <person name="Alvarado L."/>
            <person name="Berlin A.M."/>
            <person name="Chapman S.B."/>
            <person name="Dewar J."/>
            <person name="Goldberg J."/>
            <person name="Griggs A."/>
            <person name="Gujja S."/>
            <person name="Hansen M."/>
            <person name="Howarth C."/>
            <person name="Imamovic A."/>
            <person name="Larimer J."/>
            <person name="McCowan C."/>
            <person name="Murphy C."/>
            <person name="Pearson M."/>
            <person name="Priest M."/>
            <person name="Roberts A."/>
            <person name="Saif S."/>
            <person name="Shea T."/>
            <person name="Sykes S."/>
            <person name="Wortman J."/>
            <person name="Nusbaum C."/>
            <person name="Birren B."/>
        </authorList>
    </citation>
    <scope>NUCLEOTIDE SEQUENCE [LARGE SCALE GENOMIC DNA]</scope>
    <source>
        <strain evidence="7">CBS 10117</strain>
    </source>
</reference>
<dbReference type="RefSeq" id="XP_018258957.1">
    <property type="nucleotide sequence ID" value="XM_018411756.1"/>
</dbReference>
<accession>A0A1A5ZTM1</accession>
<reference evidence="8" key="3">
    <citation type="submission" date="2024-02" db="EMBL/GenBank/DDBJ databases">
        <title>Comparative genomics of Cryptococcus and Kwoniella reveals pathogenesis evolution and contrasting modes of karyotype evolution via chromosome fusion or intercentromeric recombination.</title>
        <authorList>
            <person name="Coelho M.A."/>
            <person name="David-Palma M."/>
            <person name="Shea T."/>
            <person name="Bowers K."/>
            <person name="McGinley-Smith S."/>
            <person name="Mohammad A.W."/>
            <person name="Gnirke A."/>
            <person name="Yurkov A.M."/>
            <person name="Nowrousian M."/>
            <person name="Sun S."/>
            <person name="Cuomo C.A."/>
            <person name="Heitman J."/>
        </authorList>
    </citation>
    <scope>NUCLEOTIDE SEQUENCE</scope>
    <source>
        <strain evidence="8">CBS 10117</strain>
    </source>
</reference>
<feature type="transmembrane region" description="Helical" evidence="6">
    <location>
        <begin position="451"/>
        <end position="470"/>
    </location>
</feature>
<dbReference type="Pfam" id="PF07690">
    <property type="entry name" value="MFS_1"/>
    <property type="match status" value="1"/>
</dbReference>
<dbReference type="Gene3D" id="1.20.1250.20">
    <property type="entry name" value="MFS general substrate transporter like domains"/>
    <property type="match status" value="1"/>
</dbReference>
<dbReference type="PANTHER" id="PTHR23502:SF134">
    <property type="entry name" value="MAJOR FACILITATOR SUPERFAMILY (MFS) PROFILE DOMAIN-CONTAINING PROTEIN-RELATED"/>
    <property type="match status" value="1"/>
</dbReference>
<dbReference type="AlphaFoldDB" id="A0A1A5ZTM1"/>
<feature type="transmembrane region" description="Helical" evidence="6">
    <location>
        <begin position="307"/>
        <end position="331"/>
    </location>
</feature>
<feature type="transmembrane region" description="Helical" evidence="6">
    <location>
        <begin position="491"/>
        <end position="510"/>
    </location>
</feature>
<organism evidence="7">
    <name type="scientific">Kwoniella dejecticola CBS 10117</name>
    <dbReference type="NCBI Taxonomy" id="1296121"/>
    <lineage>
        <taxon>Eukaryota</taxon>
        <taxon>Fungi</taxon>
        <taxon>Dikarya</taxon>
        <taxon>Basidiomycota</taxon>
        <taxon>Agaricomycotina</taxon>
        <taxon>Tremellomycetes</taxon>
        <taxon>Tremellales</taxon>
        <taxon>Cryptococcaceae</taxon>
        <taxon>Kwoniella</taxon>
    </lineage>
</organism>
<feature type="transmembrane region" description="Helical" evidence="6">
    <location>
        <begin position="413"/>
        <end position="439"/>
    </location>
</feature>
<keyword evidence="3 6" id="KW-1133">Transmembrane helix</keyword>
<evidence type="ECO:0000256" key="5">
    <source>
        <dbReference type="SAM" id="MobiDB-lite"/>
    </source>
</evidence>
<keyword evidence="9" id="KW-1185">Reference proteome</keyword>
<dbReference type="GeneID" id="28972197"/>
<evidence type="ECO:0000256" key="6">
    <source>
        <dbReference type="SAM" id="Phobius"/>
    </source>
</evidence>
<feature type="compositionally biased region" description="Basic and acidic residues" evidence="5">
    <location>
        <begin position="1"/>
        <end position="15"/>
    </location>
</feature>
<feature type="region of interest" description="Disordered" evidence="5">
    <location>
        <begin position="1"/>
        <end position="102"/>
    </location>
</feature>
<dbReference type="InterPro" id="IPR011701">
    <property type="entry name" value="MFS"/>
</dbReference>
<evidence type="ECO:0000313" key="9">
    <source>
        <dbReference type="Proteomes" id="UP000078595"/>
    </source>
</evidence>
<dbReference type="VEuPathDB" id="FungiDB:I303_08498"/>
<feature type="transmembrane region" description="Helical" evidence="6">
    <location>
        <begin position="516"/>
        <end position="540"/>
    </location>
</feature>
<dbReference type="GO" id="GO:0005886">
    <property type="term" value="C:plasma membrane"/>
    <property type="evidence" value="ECO:0007669"/>
    <property type="project" value="TreeGrafter"/>
</dbReference>
<evidence type="ECO:0000313" key="7">
    <source>
        <dbReference type="EMBL" id="OBR81115.1"/>
    </source>
</evidence>
<comment type="subcellular location">
    <subcellularLocation>
        <location evidence="1">Membrane</location>
        <topology evidence="1">Multi-pass membrane protein</topology>
    </subcellularLocation>
</comment>
<evidence type="ECO:0000256" key="2">
    <source>
        <dbReference type="ARBA" id="ARBA00022692"/>
    </source>
</evidence>